<evidence type="ECO:0000256" key="9">
    <source>
        <dbReference type="SAM" id="Phobius"/>
    </source>
</evidence>
<dbReference type="PANTHER" id="PTHR45339">
    <property type="entry name" value="HYBRID SIGNAL TRANSDUCTION HISTIDINE KINASE J"/>
    <property type="match status" value="1"/>
</dbReference>
<evidence type="ECO:0000313" key="12">
    <source>
        <dbReference type="Proteomes" id="UP000289650"/>
    </source>
</evidence>
<dbReference type="AlphaFoldDB" id="A0A4Q2A801"/>
<dbReference type="PROSITE" id="PS50109">
    <property type="entry name" value="HIS_KIN"/>
    <property type="match status" value="1"/>
</dbReference>
<comment type="function">
    <text evidence="7">Member of the two-component regulatory system BvgS/BvgA. Phosphorylates BvgA via a four-step phosphorelay in response to environmental signals.</text>
</comment>
<evidence type="ECO:0000313" key="11">
    <source>
        <dbReference type="EMBL" id="RXV65308.1"/>
    </source>
</evidence>
<keyword evidence="9" id="KW-0472">Membrane</keyword>
<evidence type="ECO:0000256" key="2">
    <source>
        <dbReference type="ARBA" id="ARBA00012438"/>
    </source>
</evidence>
<proteinExistence type="predicted"/>
<feature type="transmembrane region" description="Helical" evidence="9">
    <location>
        <begin position="384"/>
        <end position="405"/>
    </location>
</feature>
<keyword evidence="9" id="KW-0812">Transmembrane</keyword>
<evidence type="ECO:0000256" key="7">
    <source>
        <dbReference type="ARBA" id="ARBA00058004"/>
    </source>
</evidence>
<accession>A0A4Q2A801</accession>
<evidence type="ECO:0000259" key="10">
    <source>
        <dbReference type="PROSITE" id="PS50109"/>
    </source>
</evidence>
<dbReference type="InterPro" id="IPR004358">
    <property type="entry name" value="Sig_transdc_His_kin-like_C"/>
</dbReference>
<dbReference type="CDD" id="cd16922">
    <property type="entry name" value="HATPase_EvgS-ArcB-TorS-like"/>
    <property type="match status" value="1"/>
</dbReference>
<dbReference type="SUPFAM" id="SSF55874">
    <property type="entry name" value="ATPase domain of HSP90 chaperone/DNA topoisomerase II/histidine kinase"/>
    <property type="match status" value="1"/>
</dbReference>
<evidence type="ECO:0000256" key="5">
    <source>
        <dbReference type="ARBA" id="ARBA00023012"/>
    </source>
</evidence>
<feature type="domain" description="Histidine kinase" evidence="10">
    <location>
        <begin position="564"/>
        <end position="787"/>
    </location>
</feature>
<keyword evidence="9" id="KW-1133">Transmembrane helix</keyword>
<dbReference type="EC" id="2.7.13.3" evidence="2"/>
<feature type="transmembrane region" description="Helical" evidence="9">
    <location>
        <begin position="56"/>
        <end position="78"/>
    </location>
</feature>
<keyword evidence="3" id="KW-0597">Phosphoprotein</keyword>
<dbReference type="FunFam" id="3.30.565.10:FF:000010">
    <property type="entry name" value="Sensor histidine kinase RcsC"/>
    <property type="match status" value="1"/>
</dbReference>
<comment type="catalytic activity">
    <reaction evidence="1">
        <text>ATP + protein L-histidine = ADP + protein N-phospho-L-histidine.</text>
        <dbReference type="EC" id="2.7.13.3"/>
    </reaction>
</comment>
<keyword evidence="4" id="KW-0732">Signal</keyword>
<dbReference type="PANTHER" id="PTHR45339:SF1">
    <property type="entry name" value="HYBRID SIGNAL TRANSDUCTION HISTIDINE KINASE J"/>
    <property type="match status" value="1"/>
</dbReference>
<dbReference type="SMART" id="SM00388">
    <property type="entry name" value="HisKA"/>
    <property type="match status" value="1"/>
</dbReference>
<reference evidence="11 12" key="1">
    <citation type="submission" date="2018-08" db="EMBL/GenBank/DDBJ databases">
        <title>Mountain-cultivated ginseng endophyte, Burkholderia stabilis and its activity against ginseng root rot disease.</title>
        <authorList>
            <person name="Tapan Kumar M."/>
            <person name="Bae H."/>
            <person name="Shanmugam G."/>
            <person name="Jeon J."/>
        </authorList>
    </citation>
    <scope>NUCLEOTIDE SEQUENCE [LARGE SCALE GENOMIC DNA]</scope>
    <source>
        <strain evidence="11 12">EB159</strain>
    </source>
</reference>
<sequence length="827" mass="90358">MLHTRTTYSTFMIRINAVRPSSSGVPFAHRHAFQEAVMPEQQADTYLRPFMRYQRVLIYGGGVLVTLAIFAALAFHMVSIVERYVARERHDLAFDLQHIGDETAQIDAILRNNALNGELMWQQGAMPPNADVDQFFRDNRVFSLRSHPTILVIGITAGTISRTQVAQVIRFAVNMAPLLDVIASRHGAPISAYAVSANRTLAVLSLRRPPTGAELARLVADRQALGRQLTDQLPATTDRYMTDHVPSGLRSVHWLKPSSDLLTGLPIIRLATTVNDSPRRRAPLFDVVFEFPSQLVTASLPQARFNGAFAVLAKGDVIASTATNALTRTALEHALQTLPTWPPSGSVAWSLGSLMILERFGTTDWSLVYVVPWQTILGELDSPVIATLTTSLGIIALIWILLLVFDHNVFRPTLAAAIRVSESEHLNRVLISTAPIGLALIDMDTAVPLLRSPMMTALEATMSNRSDKAAAELVHHYERVMRKSARADESGQPGSVTDILAFERVGAAPMKAALRMAPARYQGRNVLVVTLADVTTEQELQVKLAEAHRAAEASNAAKSAFLATTSHEIRTPLHAMLGNLDFLARSDLDTSQRDRLCIIQEAGQQLARIIDDILDLSKIESGDMQYENIAFDIVTLIEQELVLYLPNAQLKSVAFLHIFRAFEPRWLIGDPTRIAQIIRNLLSNAIKFTDQGKIVVILDISPGTDPASSSVIELGVQDTGIGIESEHQAAVFDAFRQVDGTVTRRFGGTGLGLSLCKRLAAGMSGSISVDSTPGIGSRFCLRIPAVAALHPASDERTGSLAGKTVILATSHPEWTEHATNLLTRWGE</sequence>
<evidence type="ECO:0000256" key="3">
    <source>
        <dbReference type="ARBA" id="ARBA00022553"/>
    </source>
</evidence>
<dbReference type="InterPro" id="IPR003594">
    <property type="entry name" value="HATPase_dom"/>
</dbReference>
<gene>
    <name evidence="11" type="ORF">D1006_34920</name>
</gene>
<dbReference type="SMART" id="SM00387">
    <property type="entry name" value="HATPase_c"/>
    <property type="match status" value="1"/>
</dbReference>
<dbReference type="InterPro" id="IPR036890">
    <property type="entry name" value="HATPase_C_sf"/>
</dbReference>
<dbReference type="Gene3D" id="1.10.287.130">
    <property type="match status" value="1"/>
</dbReference>
<evidence type="ECO:0000256" key="1">
    <source>
        <dbReference type="ARBA" id="ARBA00000085"/>
    </source>
</evidence>
<dbReference type="CDD" id="cd00082">
    <property type="entry name" value="HisKA"/>
    <property type="match status" value="1"/>
</dbReference>
<dbReference type="SUPFAM" id="SSF47384">
    <property type="entry name" value="Homodimeric domain of signal transducing histidine kinase"/>
    <property type="match status" value="1"/>
</dbReference>
<dbReference type="Pfam" id="PF00512">
    <property type="entry name" value="HisKA"/>
    <property type="match status" value="1"/>
</dbReference>
<dbReference type="OrthoDB" id="9810730at2"/>
<dbReference type="InterPro" id="IPR036097">
    <property type="entry name" value="HisK_dim/P_sf"/>
</dbReference>
<name>A0A4Q2A801_9BURK</name>
<dbReference type="EMBL" id="QWEX01000003">
    <property type="protein sequence ID" value="RXV65308.1"/>
    <property type="molecule type" value="Genomic_DNA"/>
</dbReference>
<keyword evidence="5" id="KW-0902">Two-component regulatory system</keyword>
<organism evidence="11 12">
    <name type="scientific">Burkholderia stabilis</name>
    <dbReference type="NCBI Taxonomy" id="95485"/>
    <lineage>
        <taxon>Bacteria</taxon>
        <taxon>Pseudomonadati</taxon>
        <taxon>Pseudomonadota</taxon>
        <taxon>Betaproteobacteria</taxon>
        <taxon>Burkholderiales</taxon>
        <taxon>Burkholderiaceae</taxon>
        <taxon>Burkholderia</taxon>
        <taxon>Burkholderia cepacia complex</taxon>
    </lineage>
</organism>
<dbReference type="InterPro" id="IPR003661">
    <property type="entry name" value="HisK_dim/P_dom"/>
</dbReference>
<dbReference type="InterPro" id="IPR005467">
    <property type="entry name" value="His_kinase_dom"/>
</dbReference>
<evidence type="ECO:0000256" key="6">
    <source>
        <dbReference type="ARBA" id="ARBA00023026"/>
    </source>
</evidence>
<evidence type="ECO:0000256" key="4">
    <source>
        <dbReference type="ARBA" id="ARBA00022729"/>
    </source>
</evidence>
<protein>
    <recommendedName>
        <fullName evidence="8">Virulence sensor protein BvgS</fullName>
        <ecNumber evidence="2">2.7.13.3</ecNumber>
    </recommendedName>
</protein>
<keyword evidence="6" id="KW-0843">Virulence</keyword>
<dbReference type="Proteomes" id="UP000289650">
    <property type="component" value="Unassembled WGS sequence"/>
</dbReference>
<evidence type="ECO:0000256" key="8">
    <source>
        <dbReference type="ARBA" id="ARBA00070152"/>
    </source>
</evidence>
<dbReference type="Gene3D" id="3.30.565.10">
    <property type="entry name" value="Histidine kinase-like ATPase, C-terminal domain"/>
    <property type="match status" value="1"/>
</dbReference>
<dbReference type="Pfam" id="PF02518">
    <property type="entry name" value="HATPase_c"/>
    <property type="match status" value="1"/>
</dbReference>
<comment type="caution">
    <text evidence="11">The sequence shown here is derived from an EMBL/GenBank/DDBJ whole genome shotgun (WGS) entry which is preliminary data.</text>
</comment>
<dbReference type="PRINTS" id="PR00344">
    <property type="entry name" value="BCTRLSENSOR"/>
</dbReference>
<dbReference type="GO" id="GO:0000155">
    <property type="term" value="F:phosphorelay sensor kinase activity"/>
    <property type="evidence" value="ECO:0007669"/>
    <property type="project" value="InterPro"/>
</dbReference>